<gene>
    <name evidence="1" type="ORF">Ato02nite_071910</name>
</gene>
<name>A0A919THA6_9ACTN</name>
<accession>A0A919THA6</accession>
<comment type="caution">
    <text evidence="1">The sequence shown here is derived from an EMBL/GenBank/DDBJ whole genome shotgun (WGS) entry which is preliminary data.</text>
</comment>
<dbReference type="AlphaFoldDB" id="A0A919THA6"/>
<evidence type="ECO:0000313" key="1">
    <source>
        <dbReference type="EMBL" id="GIM95398.1"/>
    </source>
</evidence>
<dbReference type="Proteomes" id="UP000677082">
    <property type="component" value="Unassembled WGS sequence"/>
</dbReference>
<dbReference type="RefSeq" id="WP_213011117.1">
    <property type="nucleotide sequence ID" value="NZ_BOQN01000092.1"/>
</dbReference>
<dbReference type="EMBL" id="BOQN01000092">
    <property type="protein sequence ID" value="GIM95398.1"/>
    <property type="molecule type" value="Genomic_DNA"/>
</dbReference>
<keyword evidence="2" id="KW-1185">Reference proteome</keyword>
<organism evidence="1 2">
    <name type="scientific">Paractinoplanes toevensis</name>
    <dbReference type="NCBI Taxonomy" id="571911"/>
    <lineage>
        <taxon>Bacteria</taxon>
        <taxon>Bacillati</taxon>
        <taxon>Actinomycetota</taxon>
        <taxon>Actinomycetes</taxon>
        <taxon>Micromonosporales</taxon>
        <taxon>Micromonosporaceae</taxon>
        <taxon>Paractinoplanes</taxon>
    </lineage>
</organism>
<protein>
    <submittedName>
        <fullName evidence="1">Uncharacterized protein</fullName>
    </submittedName>
</protein>
<reference evidence="1 2" key="1">
    <citation type="submission" date="2021-03" db="EMBL/GenBank/DDBJ databases">
        <title>Whole genome shotgun sequence of Actinoplanes toevensis NBRC 105298.</title>
        <authorList>
            <person name="Komaki H."/>
            <person name="Tamura T."/>
        </authorList>
    </citation>
    <scope>NUCLEOTIDE SEQUENCE [LARGE SCALE GENOMIC DNA]</scope>
    <source>
        <strain evidence="1 2">NBRC 105298</strain>
    </source>
</reference>
<evidence type="ECO:0000313" key="2">
    <source>
        <dbReference type="Proteomes" id="UP000677082"/>
    </source>
</evidence>
<sequence>MARQWWLHRLVELSCLDTLVVTVVADPEWRLDLDRLRPALWAELIGIAGNAHGEG</sequence>
<proteinExistence type="predicted"/>